<dbReference type="GO" id="GO:0003904">
    <property type="term" value="F:deoxyribodipyrimidine photo-lyase activity"/>
    <property type="evidence" value="ECO:0007669"/>
    <property type="project" value="UniProtKB-EC"/>
</dbReference>
<dbReference type="Proteomes" id="UP001596494">
    <property type="component" value="Unassembled WGS sequence"/>
</dbReference>
<comment type="caution">
    <text evidence="7">The sequence shown here is derived from an EMBL/GenBank/DDBJ whole genome shotgun (WGS) entry which is preliminary data.</text>
</comment>
<feature type="domain" description="Photolyase/cryptochrome alpha/beta" evidence="6">
    <location>
        <begin position="2"/>
        <end position="132"/>
    </location>
</feature>
<accession>A0ABW2JZS9</accession>
<dbReference type="RefSeq" id="WP_289216182.1">
    <property type="nucleotide sequence ID" value="NZ_JAPVRC010000005.1"/>
</dbReference>
<sequence>MGKRIVWFRRDLRLNDQTALSRAVQDSGEGDELLFIFHIHPKLIEEFTVRHDYFFQTVDALVKDCEAYKAPIHFLYGKEEEAFSQLINNAGEISGVYFNYDEVGFGKQRDDHMIEWFHEQGIPVYSSIDHHIHSAREVTKKDGGFYKVFSPYFKQWQQLDKPELQTVDLEKVKRYGVDEREHYKKGGNKWESLKKQFDYKGNDIGEKAALERLHVFLDGAIYDYEEHRDFPAVDGTSLMSRFLKTGAISPRTIYHKIREETDGRKGQKGIDTYIQEIAWRDFYNMIYHFYPEAHNLEMVEKYQGIDWNVDEEYLERWKKGETGFPLIDAAMRQLNETGWMHNRLRMAVASFLTKDLLMDWRLGEKYFQERLVDYDAASNIGGWQWAASTGTDPVPYFRVFNPTRQSERFDPHGRFIKEWVPELENVEKKYIHAPGTMPEDIQQKAGCLIGKDYPEPIVDHKTMRNKAIDRFKQVKDYN</sequence>
<proteinExistence type="inferred from homology"/>
<gene>
    <name evidence="7" type="ORF">ACFQMN_00860</name>
</gene>
<dbReference type="InterPro" id="IPR036134">
    <property type="entry name" value="Crypto/Photolyase_FAD-like_sf"/>
</dbReference>
<dbReference type="SUPFAM" id="SSF48173">
    <property type="entry name" value="Cryptochrome/photolyase FAD-binding domain"/>
    <property type="match status" value="1"/>
</dbReference>
<evidence type="ECO:0000313" key="8">
    <source>
        <dbReference type="Proteomes" id="UP001596494"/>
    </source>
</evidence>
<keyword evidence="8" id="KW-1185">Reference proteome</keyword>
<dbReference type="InterPro" id="IPR006050">
    <property type="entry name" value="DNA_photolyase_N"/>
</dbReference>
<dbReference type="Pfam" id="PF00875">
    <property type="entry name" value="DNA_photolyase"/>
    <property type="match status" value="1"/>
</dbReference>
<evidence type="ECO:0000256" key="1">
    <source>
        <dbReference type="ARBA" id="ARBA00001974"/>
    </source>
</evidence>
<dbReference type="Pfam" id="PF03441">
    <property type="entry name" value="FAD_binding_7"/>
    <property type="match status" value="1"/>
</dbReference>
<dbReference type="InterPro" id="IPR014729">
    <property type="entry name" value="Rossmann-like_a/b/a_fold"/>
</dbReference>
<dbReference type="InterPro" id="IPR018394">
    <property type="entry name" value="DNA_photolyase_1_CS_C"/>
</dbReference>
<evidence type="ECO:0000259" key="6">
    <source>
        <dbReference type="PROSITE" id="PS51645"/>
    </source>
</evidence>
<dbReference type="PROSITE" id="PS51645">
    <property type="entry name" value="PHR_CRY_ALPHA_BETA"/>
    <property type="match status" value="1"/>
</dbReference>
<dbReference type="PANTHER" id="PTHR11455">
    <property type="entry name" value="CRYPTOCHROME"/>
    <property type="match status" value="1"/>
</dbReference>
<comment type="similarity">
    <text evidence="5">Belongs to the DNA photolyase family.</text>
</comment>
<evidence type="ECO:0000256" key="2">
    <source>
        <dbReference type="ARBA" id="ARBA00022630"/>
    </source>
</evidence>
<evidence type="ECO:0000256" key="3">
    <source>
        <dbReference type="ARBA" id="ARBA00022827"/>
    </source>
</evidence>
<keyword evidence="3 5" id="KW-0274">FAD</keyword>
<dbReference type="InterPro" id="IPR002081">
    <property type="entry name" value="Cryptochrome/DNA_photolyase_1"/>
</dbReference>
<name>A0ABW2JZS9_9BACI</name>
<dbReference type="Gene3D" id="1.10.579.10">
    <property type="entry name" value="DNA Cyclobutane Dipyrimidine Photolyase, subunit A, domain 3"/>
    <property type="match status" value="1"/>
</dbReference>
<dbReference type="Gene3D" id="1.25.40.80">
    <property type="match status" value="1"/>
</dbReference>
<evidence type="ECO:0000313" key="7">
    <source>
        <dbReference type="EMBL" id="MFC7319431.1"/>
    </source>
</evidence>
<dbReference type="EC" id="4.1.99.3" evidence="7"/>
<protein>
    <submittedName>
        <fullName evidence="7">Cryptochrome/photolyase family protein</fullName>
        <ecNumber evidence="7">4.1.99.3</ecNumber>
    </submittedName>
</protein>
<keyword evidence="2 5" id="KW-0285">Flavoprotein</keyword>
<dbReference type="PRINTS" id="PR00147">
    <property type="entry name" value="DNAPHOTLYASE"/>
</dbReference>
<keyword evidence="7" id="KW-0456">Lyase</keyword>
<dbReference type="SUPFAM" id="SSF52425">
    <property type="entry name" value="Cryptochrome/photolyase, N-terminal domain"/>
    <property type="match status" value="1"/>
</dbReference>
<reference evidence="8" key="1">
    <citation type="journal article" date="2019" name="Int. J. Syst. Evol. Microbiol.">
        <title>The Global Catalogue of Microorganisms (GCM) 10K type strain sequencing project: providing services to taxonomists for standard genome sequencing and annotation.</title>
        <authorList>
            <consortium name="The Broad Institute Genomics Platform"/>
            <consortium name="The Broad Institute Genome Sequencing Center for Infectious Disease"/>
            <person name="Wu L."/>
            <person name="Ma J."/>
        </authorList>
    </citation>
    <scope>NUCLEOTIDE SEQUENCE [LARGE SCALE GENOMIC DNA]</scope>
    <source>
        <strain evidence="8">CCUG 73951</strain>
    </source>
</reference>
<dbReference type="EMBL" id="JBHTBY010000001">
    <property type="protein sequence ID" value="MFC7319431.1"/>
    <property type="molecule type" value="Genomic_DNA"/>
</dbReference>
<dbReference type="PANTHER" id="PTHR11455:SF9">
    <property type="entry name" value="CRYPTOCHROME CIRCADIAN CLOCK 5 ISOFORM X1"/>
    <property type="match status" value="1"/>
</dbReference>
<evidence type="ECO:0000256" key="4">
    <source>
        <dbReference type="ARBA" id="ARBA00022991"/>
    </source>
</evidence>
<organism evidence="7 8">
    <name type="scientific">Halobacillus campisalis</name>
    <dbReference type="NCBI Taxonomy" id="435909"/>
    <lineage>
        <taxon>Bacteria</taxon>
        <taxon>Bacillati</taxon>
        <taxon>Bacillota</taxon>
        <taxon>Bacilli</taxon>
        <taxon>Bacillales</taxon>
        <taxon>Bacillaceae</taxon>
        <taxon>Halobacillus</taxon>
    </lineage>
</organism>
<dbReference type="InterPro" id="IPR036155">
    <property type="entry name" value="Crypto/Photolyase_N_sf"/>
</dbReference>
<dbReference type="PROSITE" id="PS00394">
    <property type="entry name" value="DNA_PHOTOLYASES_1_1"/>
    <property type="match status" value="1"/>
</dbReference>
<keyword evidence="4 5" id="KW-0157">Chromophore</keyword>
<evidence type="ECO:0000256" key="5">
    <source>
        <dbReference type="RuleBase" id="RU004182"/>
    </source>
</evidence>
<comment type="cofactor">
    <cofactor evidence="1">
        <name>FAD</name>
        <dbReference type="ChEBI" id="CHEBI:57692"/>
    </cofactor>
</comment>
<dbReference type="Gene3D" id="3.40.50.620">
    <property type="entry name" value="HUPs"/>
    <property type="match status" value="1"/>
</dbReference>
<dbReference type="InterPro" id="IPR005101">
    <property type="entry name" value="Cryptochr/Photolyase_FAD-bd"/>
</dbReference>